<evidence type="ECO:0000313" key="18">
    <source>
        <dbReference type="Proteomes" id="UP000464262"/>
    </source>
</evidence>
<evidence type="ECO:0000256" key="4">
    <source>
        <dbReference type="ARBA" id="ARBA00007971"/>
    </source>
</evidence>
<comment type="function">
    <text evidence="1 12">The M ring may be actively involved in energy transduction.</text>
</comment>
<evidence type="ECO:0000256" key="12">
    <source>
        <dbReference type="PIRNR" id="PIRNR004862"/>
    </source>
</evidence>
<accession>A0A7Z2YEW3</accession>
<evidence type="ECO:0000256" key="9">
    <source>
        <dbReference type="ARBA" id="ARBA00023136"/>
    </source>
</evidence>
<dbReference type="PIRSF" id="PIRSF004862">
    <property type="entry name" value="FliF"/>
    <property type="match status" value="1"/>
</dbReference>
<dbReference type="PRINTS" id="PR01009">
    <property type="entry name" value="FLGMRINGFLIF"/>
</dbReference>
<dbReference type="GO" id="GO:0005886">
    <property type="term" value="C:plasma membrane"/>
    <property type="evidence" value="ECO:0007669"/>
    <property type="project" value="UniProtKB-SubCell"/>
</dbReference>
<dbReference type="InterPro" id="IPR000067">
    <property type="entry name" value="FlgMring_FliF"/>
</dbReference>
<evidence type="ECO:0000256" key="2">
    <source>
        <dbReference type="ARBA" id="ARBA00004117"/>
    </source>
</evidence>
<dbReference type="InterPro" id="IPR043427">
    <property type="entry name" value="YscJ/FliF"/>
</dbReference>
<sequence>MSVTTLDSQTNEAETPARWKQWQQKITEFKSSHHKAFIIAILAALITLFIVAILWTKSVPYRALYGEAERYDSAEILDVLTQVKIAYKIDNQTGQVLVPENKLADARITLAAHGVKAQLPQGLDILDKATGLGTSQFIENARYRQGLEGELARTILAINVVNNARVHLAIPNRTLFVGINEEKPSAAVMVELLPGRTLEQQQVEAIVNLVSGSITGMPAEGVSVVDQHGNLLSADIRDGNQARMSVQYHEIQQRTERDIVHRATDMLTPLLGMGNFRVQVSATLNFDQIEETAESLEGDPVVRSEFSLQDNSQGQLALGIPGALSNQAPVEGEQANNESRNERAENSRQYDFGRKVRHTKMAQGGIEHLSVSVLLNDSVSEQGWQQAELEQIAQMVKDSVGYIDERGDQFSLHAFNFAREPEVVADPMPWWHQQHNLVLIQYGLYALITLSFIFFVLRPLIKTLSTSPSERSIGESHTLAVSTSAASLAAAPSPAAIPSGKMDSDQDLADALIDSMMGGGSVENEMEGSSTSSGDLYDLPPLGSDLEVQVEHLQKLTAAESERVADVVKKWVNSNES</sequence>
<dbReference type="GO" id="GO:0071973">
    <property type="term" value="P:bacterial-type flagellum-dependent cell motility"/>
    <property type="evidence" value="ECO:0007669"/>
    <property type="project" value="InterPro"/>
</dbReference>
<dbReference type="PANTHER" id="PTHR30046:SF0">
    <property type="entry name" value="FLAGELLAR M-RING PROTEIN"/>
    <property type="match status" value="1"/>
</dbReference>
<dbReference type="InterPro" id="IPR006182">
    <property type="entry name" value="FliF_N_dom"/>
</dbReference>
<evidence type="ECO:0000256" key="11">
    <source>
        <dbReference type="ARBA" id="ARBA00025936"/>
    </source>
</evidence>
<dbReference type="PANTHER" id="PTHR30046">
    <property type="entry name" value="FLAGELLAR M-RING PROTEIN"/>
    <property type="match status" value="1"/>
</dbReference>
<feature type="region of interest" description="Disordered" evidence="13">
    <location>
        <begin position="325"/>
        <end position="349"/>
    </location>
</feature>
<keyword evidence="8 14" id="KW-1133">Transmembrane helix</keyword>
<dbReference type="Gene3D" id="3.30.300.30">
    <property type="match status" value="1"/>
</dbReference>
<evidence type="ECO:0000256" key="6">
    <source>
        <dbReference type="ARBA" id="ARBA00022475"/>
    </source>
</evidence>
<keyword evidence="6" id="KW-1003">Cell membrane</keyword>
<name>A0A7Z2YEW3_9VIBR</name>
<comment type="subunit">
    <text evidence="11">The basal body constitutes a major portion of the flagellar organelle and consists of four rings (L,P,S, and M) mounted on a central rod. The M ring is integral to the inner membrane of the cell and may be connected to the flagellar rod via the S ring. The S (supramembrane ring) lies just distal to the M ring. The L and P rings lie in the outer membrane and the periplasmic space, respectively.</text>
</comment>
<evidence type="ECO:0000313" key="17">
    <source>
        <dbReference type="EMBL" id="QIA64549.1"/>
    </source>
</evidence>
<proteinExistence type="inferred from homology"/>
<evidence type="ECO:0000256" key="14">
    <source>
        <dbReference type="SAM" id="Phobius"/>
    </source>
</evidence>
<keyword evidence="18" id="KW-1185">Reference proteome</keyword>
<evidence type="ECO:0000256" key="7">
    <source>
        <dbReference type="ARBA" id="ARBA00022692"/>
    </source>
</evidence>
<keyword evidence="17" id="KW-0966">Cell projection</keyword>
<evidence type="ECO:0000259" key="16">
    <source>
        <dbReference type="Pfam" id="PF08345"/>
    </source>
</evidence>
<keyword evidence="7 14" id="KW-0812">Transmembrane</keyword>
<dbReference type="GO" id="GO:0003774">
    <property type="term" value="F:cytoskeletal motor activity"/>
    <property type="evidence" value="ECO:0007669"/>
    <property type="project" value="InterPro"/>
</dbReference>
<feature type="transmembrane region" description="Helical" evidence="14">
    <location>
        <begin position="442"/>
        <end position="461"/>
    </location>
</feature>
<evidence type="ECO:0000256" key="5">
    <source>
        <dbReference type="ARBA" id="ARBA00017949"/>
    </source>
</evidence>
<reference evidence="17 18" key="1">
    <citation type="submission" date="2020-01" db="EMBL/GenBank/DDBJ databases">
        <title>Whole genome and functional gene identification of agarase of Vibrio HN897.</title>
        <authorList>
            <person name="Liu Y."/>
            <person name="Zhao Z."/>
        </authorList>
    </citation>
    <scope>NUCLEOTIDE SEQUENCE [LARGE SCALE GENOMIC DNA]</scope>
    <source>
        <strain evidence="17 18">HN897</strain>
    </source>
</reference>
<dbReference type="Proteomes" id="UP000464262">
    <property type="component" value="Chromosome 1"/>
</dbReference>
<organism evidence="17 18">
    <name type="scientific">Vibrio astriarenae</name>
    <dbReference type="NCBI Taxonomy" id="1481923"/>
    <lineage>
        <taxon>Bacteria</taxon>
        <taxon>Pseudomonadati</taxon>
        <taxon>Pseudomonadota</taxon>
        <taxon>Gammaproteobacteria</taxon>
        <taxon>Vibrionales</taxon>
        <taxon>Vibrionaceae</taxon>
        <taxon>Vibrio</taxon>
    </lineage>
</organism>
<evidence type="ECO:0000256" key="8">
    <source>
        <dbReference type="ARBA" id="ARBA00022989"/>
    </source>
</evidence>
<keyword evidence="17" id="KW-0969">Cilium</keyword>
<dbReference type="Pfam" id="PF08345">
    <property type="entry name" value="YscJ_FliF_C"/>
    <property type="match status" value="1"/>
</dbReference>
<dbReference type="AlphaFoldDB" id="A0A7Z2YEW3"/>
<feature type="compositionally biased region" description="Basic and acidic residues" evidence="13">
    <location>
        <begin position="339"/>
        <end position="349"/>
    </location>
</feature>
<evidence type="ECO:0000256" key="10">
    <source>
        <dbReference type="ARBA" id="ARBA00023143"/>
    </source>
</evidence>
<dbReference type="RefSeq" id="WP_164649452.1">
    <property type="nucleotide sequence ID" value="NZ_CP047475.1"/>
</dbReference>
<dbReference type="KEGG" id="vas:GT360_14075"/>
<feature type="domain" description="Flagellar M-ring N-terminal" evidence="15">
    <location>
        <begin position="60"/>
        <end position="233"/>
    </location>
</feature>
<dbReference type="InterPro" id="IPR013556">
    <property type="entry name" value="Flag_M-ring_C"/>
</dbReference>
<evidence type="ECO:0000256" key="13">
    <source>
        <dbReference type="SAM" id="MobiDB-lite"/>
    </source>
</evidence>
<comment type="subcellular location">
    <subcellularLocation>
        <location evidence="2 12">Bacterial flagellum basal body</location>
    </subcellularLocation>
    <subcellularLocation>
        <location evidence="3">Cell membrane</location>
        <topology evidence="3">Multi-pass membrane protein</topology>
    </subcellularLocation>
</comment>
<evidence type="ECO:0000256" key="3">
    <source>
        <dbReference type="ARBA" id="ARBA00004651"/>
    </source>
</evidence>
<keyword evidence="10 12" id="KW-0975">Bacterial flagellum</keyword>
<protein>
    <recommendedName>
        <fullName evidence="5 12">Flagellar M-ring protein</fullName>
    </recommendedName>
</protein>
<feature type="domain" description="Flagellar M-ring C-terminal" evidence="16">
    <location>
        <begin position="267"/>
        <end position="417"/>
    </location>
</feature>
<dbReference type="NCBIfam" id="TIGR00206">
    <property type="entry name" value="fliF"/>
    <property type="match status" value="1"/>
</dbReference>
<comment type="similarity">
    <text evidence="4 12">Belongs to the FliF family.</text>
</comment>
<keyword evidence="9 14" id="KW-0472">Membrane</keyword>
<evidence type="ECO:0000259" key="15">
    <source>
        <dbReference type="Pfam" id="PF01514"/>
    </source>
</evidence>
<dbReference type="InterPro" id="IPR045851">
    <property type="entry name" value="AMP-bd_C_sf"/>
</dbReference>
<dbReference type="Pfam" id="PF01514">
    <property type="entry name" value="YscJ_FliF"/>
    <property type="match status" value="1"/>
</dbReference>
<dbReference type="GO" id="GO:0009431">
    <property type="term" value="C:bacterial-type flagellum basal body, MS ring"/>
    <property type="evidence" value="ECO:0007669"/>
    <property type="project" value="InterPro"/>
</dbReference>
<evidence type="ECO:0000256" key="1">
    <source>
        <dbReference type="ARBA" id="ARBA00003820"/>
    </source>
</evidence>
<feature type="transmembrane region" description="Helical" evidence="14">
    <location>
        <begin position="36"/>
        <end position="55"/>
    </location>
</feature>
<keyword evidence="17" id="KW-0282">Flagellum</keyword>
<gene>
    <name evidence="17" type="primary">fliF</name>
    <name evidence="17" type="ORF">GT360_14075</name>
</gene>
<dbReference type="EMBL" id="CP047475">
    <property type="protein sequence ID" value="QIA64549.1"/>
    <property type="molecule type" value="Genomic_DNA"/>
</dbReference>